<organism evidence="1 2">
    <name type="scientific">Streblomastix strix</name>
    <dbReference type="NCBI Taxonomy" id="222440"/>
    <lineage>
        <taxon>Eukaryota</taxon>
        <taxon>Metamonada</taxon>
        <taxon>Preaxostyla</taxon>
        <taxon>Oxymonadida</taxon>
        <taxon>Streblomastigidae</taxon>
        <taxon>Streblomastix</taxon>
    </lineage>
</organism>
<gene>
    <name evidence="1" type="ORF">EZS28_029797</name>
</gene>
<dbReference type="SUPFAM" id="SSF51126">
    <property type="entry name" value="Pectin lyase-like"/>
    <property type="match status" value="1"/>
</dbReference>
<dbReference type="EMBL" id="SNRW01011794">
    <property type="protein sequence ID" value="KAA6374675.1"/>
    <property type="molecule type" value="Genomic_DNA"/>
</dbReference>
<evidence type="ECO:0000313" key="1">
    <source>
        <dbReference type="EMBL" id="KAA6374675.1"/>
    </source>
</evidence>
<proteinExistence type="predicted"/>
<comment type="caution">
    <text evidence="1">The sequence shown here is derived from an EMBL/GenBank/DDBJ whole genome shotgun (WGS) entry which is preliminary data.</text>
</comment>
<dbReference type="Proteomes" id="UP000324800">
    <property type="component" value="Unassembled WGS sequence"/>
</dbReference>
<feature type="non-terminal residue" evidence="1">
    <location>
        <position position="1"/>
    </location>
</feature>
<evidence type="ECO:0008006" key="3">
    <source>
        <dbReference type="Google" id="ProtNLM"/>
    </source>
</evidence>
<reference evidence="1 2" key="1">
    <citation type="submission" date="2019-03" db="EMBL/GenBank/DDBJ databases">
        <title>Single cell metagenomics reveals metabolic interactions within the superorganism composed of flagellate Streblomastix strix and complex community of Bacteroidetes bacteria on its surface.</title>
        <authorList>
            <person name="Treitli S.C."/>
            <person name="Kolisko M."/>
            <person name="Husnik F."/>
            <person name="Keeling P."/>
            <person name="Hampl V."/>
        </authorList>
    </citation>
    <scope>NUCLEOTIDE SEQUENCE [LARGE SCALE GENOMIC DNA]</scope>
    <source>
        <strain evidence="1">ST1C</strain>
    </source>
</reference>
<sequence length="658" mass="73460">IRFYSESQAPIIKINNNYFKECLGFFTGGLYLSYVRAYILEVQNNICEGNWILSSNTYTDAYIYKRGNDTLLPNASEYIKTVFLGSESSQTNSVYNNYQYSYYYNYSSSYYSLDILITPSFERKFINKDETQDFTSISSSIGTDSESIELEVRIVGLIHSEQVIIGENKGWMRNRITIIGDGNKTRQRITLSEGTENEGENQFIIQIENSVIGDIIIQNIQMQKQNCGFLKAEGGKSIALRECSFFGGGTILFNSPVRFEITQCDFVGNSLQPVISSFISITQETIDVFYSRFYQGSFAGQGTGCIVCSQQCTACLIDGCQFLHNLLGAGSSAVAVTTQNCQILSVQGNPFFLTVFSDFGIKDPIKGHFIRSISSKINISLTDFTDSSFACGGNAIKIDEQFASEITFFKCNFTGLRGINNRRSICIHASLSSVNGFKFNCRNCTFSECSFGGVQQAFGNAISITSPESLISEVNREIQFQECGFRRNTGSGFGGSIGIDIRALCSFSFKYIYFSENLGSISNDIWIQTINPIDELNETNFATSYSNSNQPHLFIERNDSTSNFYNLANVQTEFYVSASGSSSYNGTKARPLNNITNALTKLTNFELESQSFERTIYILSSTWSERVIMDSKQPIITIKSGLEIGQDGEQFNIRKSSI</sequence>
<dbReference type="AlphaFoldDB" id="A0A5J4UY54"/>
<evidence type="ECO:0000313" key="2">
    <source>
        <dbReference type="Proteomes" id="UP000324800"/>
    </source>
</evidence>
<name>A0A5J4UY54_9EUKA</name>
<dbReference type="InterPro" id="IPR011050">
    <property type="entry name" value="Pectin_lyase_fold/virulence"/>
</dbReference>
<accession>A0A5J4UY54</accession>
<protein>
    <recommendedName>
        <fullName evidence="3">Right handed beta helix domain-containing protein</fullName>
    </recommendedName>
</protein>